<reference evidence="1 2" key="1">
    <citation type="journal article" date="2023" name="G3 (Bethesda)">
        <title>A chromosome-length genome assembly and annotation of blackberry (Rubus argutus, cv. 'Hillquist').</title>
        <authorList>
            <person name="Bruna T."/>
            <person name="Aryal R."/>
            <person name="Dudchenko O."/>
            <person name="Sargent D.J."/>
            <person name="Mead D."/>
            <person name="Buti M."/>
            <person name="Cavallini A."/>
            <person name="Hytonen T."/>
            <person name="Andres J."/>
            <person name="Pham M."/>
            <person name="Weisz D."/>
            <person name="Mascagni F."/>
            <person name="Usai G."/>
            <person name="Natali L."/>
            <person name="Bassil N."/>
            <person name="Fernandez G.E."/>
            <person name="Lomsadze A."/>
            <person name="Armour M."/>
            <person name="Olukolu B."/>
            <person name="Poorten T."/>
            <person name="Britton C."/>
            <person name="Davik J."/>
            <person name="Ashrafi H."/>
            <person name="Aiden E.L."/>
            <person name="Borodovsky M."/>
            <person name="Worthington M."/>
        </authorList>
    </citation>
    <scope>NUCLEOTIDE SEQUENCE [LARGE SCALE GENOMIC DNA]</scope>
    <source>
        <strain evidence="1">PI 553951</strain>
    </source>
</reference>
<evidence type="ECO:0000313" key="2">
    <source>
        <dbReference type="Proteomes" id="UP001457282"/>
    </source>
</evidence>
<dbReference type="Proteomes" id="UP001457282">
    <property type="component" value="Unassembled WGS sequence"/>
</dbReference>
<proteinExistence type="predicted"/>
<dbReference type="EMBL" id="JBEDUW010000005">
    <property type="protein sequence ID" value="KAK9929721.1"/>
    <property type="molecule type" value="Genomic_DNA"/>
</dbReference>
<keyword evidence="2" id="KW-1185">Reference proteome</keyword>
<sequence length="101" mass="11220">MTRRNAGCESELGLGFLEYLDFLPGIEGLDGSEGVPMDLNVSLVVVVSESETVAILVADSKRRSRRISSSISCWARRRWLNFSALALFHRANRTSAGGRFW</sequence>
<comment type="caution">
    <text evidence="1">The sequence shown here is derived from an EMBL/GenBank/DDBJ whole genome shotgun (WGS) entry which is preliminary data.</text>
</comment>
<organism evidence="1 2">
    <name type="scientific">Rubus argutus</name>
    <name type="common">Southern blackberry</name>
    <dbReference type="NCBI Taxonomy" id="59490"/>
    <lineage>
        <taxon>Eukaryota</taxon>
        <taxon>Viridiplantae</taxon>
        <taxon>Streptophyta</taxon>
        <taxon>Embryophyta</taxon>
        <taxon>Tracheophyta</taxon>
        <taxon>Spermatophyta</taxon>
        <taxon>Magnoliopsida</taxon>
        <taxon>eudicotyledons</taxon>
        <taxon>Gunneridae</taxon>
        <taxon>Pentapetalae</taxon>
        <taxon>rosids</taxon>
        <taxon>fabids</taxon>
        <taxon>Rosales</taxon>
        <taxon>Rosaceae</taxon>
        <taxon>Rosoideae</taxon>
        <taxon>Rosoideae incertae sedis</taxon>
        <taxon>Rubus</taxon>
    </lineage>
</organism>
<evidence type="ECO:0000313" key="1">
    <source>
        <dbReference type="EMBL" id="KAK9929721.1"/>
    </source>
</evidence>
<gene>
    <name evidence="1" type="ORF">M0R45_026808</name>
</gene>
<dbReference type="AlphaFoldDB" id="A0AAW1X0F6"/>
<accession>A0AAW1X0F6</accession>
<name>A0AAW1X0F6_RUBAR</name>
<protein>
    <submittedName>
        <fullName evidence="1">Uncharacterized protein</fullName>
    </submittedName>
</protein>